<keyword evidence="6 7" id="KW-0472">Membrane</keyword>
<comment type="subcellular location">
    <subcellularLocation>
        <location evidence="1">Cell membrane</location>
        <topology evidence="1">Multi-pass membrane protein</topology>
    </subcellularLocation>
</comment>
<evidence type="ECO:0000313" key="10">
    <source>
        <dbReference type="Proteomes" id="UP000326944"/>
    </source>
</evidence>
<dbReference type="InterPro" id="IPR051447">
    <property type="entry name" value="Lipoprotein-release_system"/>
</dbReference>
<feature type="transmembrane region" description="Helical" evidence="7">
    <location>
        <begin position="369"/>
        <end position="391"/>
    </location>
</feature>
<keyword evidence="5 7" id="KW-1133">Transmembrane helix</keyword>
<sequence length="403" mass="46080">MFFLAVKNILFYKGRSITTFILTYFSATLFIVYVAFMDGSHISMLHNSLKVYTGSIQIYQKDYRDEGGYDYLIYDNKKIFDILDKIDDIKHYSSRIETFGIASSKNDSSAMMLTGVDFKKESVISELKNALKSGVYDSKVNCLYMGSDLAKRLEVNVGDDVSFVGSAIDYSFAADIFRVCGTFKTGMYEFDSSSAFLNREYFDSVFFSENTSSYIVMNVKNLQNNDEIAQKIRPHLDANYKVYTWQELMKAMVEAMKVDSIFGYISMGLFFLVIFFVILIYGFINASSRIKEFGVLKSIGLKNSDIDKLLLYEMLILSISALVVATLSGGYLAYYFEINPIIIEGMSELYKDYGIISDEIPTNFSIFTITWNVLLILFLNILSVIYPIYYIRGFNPIEAMRHV</sequence>
<keyword evidence="10" id="KW-1185">Reference proteome</keyword>
<dbReference type="PANTHER" id="PTHR30489">
    <property type="entry name" value="LIPOPROTEIN-RELEASING SYSTEM TRANSMEMBRANE PROTEIN LOLE"/>
    <property type="match status" value="1"/>
</dbReference>
<protein>
    <submittedName>
        <fullName evidence="9">ABC transporter permease</fullName>
    </submittedName>
</protein>
<evidence type="ECO:0000256" key="2">
    <source>
        <dbReference type="ARBA" id="ARBA00005236"/>
    </source>
</evidence>
<feature type="transmembrane region" description="Helical" evidence="7">
    <location>
        <begin position="261"/>
        <end position="284"/>
    </location>
</feature>
<feature type="transmembrane region" description="Helical" evidence="7">
    <location>
        <begin position="17"/>
        <end position="36"/>
    </location>
</feature>
<dbReference type="InterPro" id="IPR003838">
    <property type="entry name" value="ABC3_permease_C"/>
</dbReference>
<dbReference type="PANTHER" id="PTHR30489:SF0">
    <property type="entry name" value="LIPOPROTEIN-RELEASING SYSTEM TRANSMEMBRANE PROTEIN LOLE"/>
    <property type="match status" value="1"/>
</dbReference>
<accession>A0A5P8P268</accession>
<dbReference type="GO" id="GO:0044874">
    <property type="term" value="P:lipoprotein localization to outer membrane"/>
    <property type="evidence" value="ECO:0007669"/>
    <property type="project" value="TreeGrafter"/>
</dbReference>
<dbReference type="GO" id="GO:0098797">
    <property type="term" value="C:plasma membrane protein complex"/>
    <property type="evidence" value="ECO:0007669"/>
    <property type="project" value="TreeGrafter"/>
</dbReference>
<evidence type="ECO:0000256" key="1">
    <source>
        <dbReference type="ARBA" id="ARBA00004651"/>
    </source>
</evidence>
<evidence type="ECO:0000313" key="9">
    <source>
        <dbReference type="EMBL" id="QFR49670.1"/>
    </source>
</evidence>
<proteinExistence type="inferred from homology"/>
<keyword evidence="3" id="KW-1003">Cell membrane</keyword>
<reference evidence="9 10" key="1">
    <citation type="submission" date="2019-09" db="EMBL/GenBank/DDBJ databases">
        <title>Sulfurimonas gotlandica sp. nov., a chemoautotrophic and psychrotolerant epsilonproteobacterium isolated from a pelagic redoxcline, and an emended description of the genus Sulfurimonas.</title>
        <authorList>
            <person name="Wang S."/>
            <person name="Jiang L."/>
            <person name="Shao S."/>
        </authorList>
    </citation>
    <scope>NUCLEOTIDE SEQUENCE [LARGE SCALE GENOMIC DNA]</scope>
    <source>
        <strain evidence="9 10">GYSZ_1</strain>
    </source>
</reference>
<dbReference type="OrthoDB" id="9809768at2"/>
<evidence type="ECO:0000256" key="6">
    <source>
        <dbReference type="ARBA" id="ARBA00023136"/>
    </source>
</evidence>
<evidence type="ECO:0000256" key="7">
    <source>
        <dbReference type="SAM" id="Phobius"/>
    </source>
</evidence>
<gene>
    <name evidence="9" type="ORF">FJR48_07960</name>
</gene>
<dbReference type="EMBL" id="CP043617">
    <property type="protein sequence ID" value="QFR49670.1"/>
    <property type="molecule type" value="Genomic_DNA"/>
</dbReference>
<comment type="similarity">
    <text evidence="2">Belongs to the ABC-4 integral membrane protein family. LolC/E subfamily.</text>
</comment>
<keyword evidence="4 7" id="KW-0812">Transmembrane</keyword>
<dbReference type="Pfam" id="PF02687">
    <property type="entry name" value="FtsX"/>
    <property type="match status" value="1"/>
</dbReference>
<dbReference type="KEGG" id="sulg:FJR48_07960"/>
<dbReference type="RefSeq" id="WP_152307617.1">
    <property type="nucleotide sequence ID" value="NZ_CP043617.1"/>
</dbReference>
<evidence type="ECO:0000256" key="3">
    <source>
        <dbReference type="ARBA" id="ARBA00022475"/>
    </source>
</evidence>
<feature type="transmembrane region" description="Helical" evidence="7">
    <location>
        <begin position="309"/>
        <end position="336"/>
    </location>
</feature>
<dbReference type="Proteomes" id="UP000326944">
    <property type="component" value="Chromosome"/>
</dbReference>
<dbReference type="AlphaFoldDB" id="A0A5P8P268"/>
<evidence type="ECO:0000256" key="4">
    <source>
        <dbReference type="ARBA" id="ARBA00022692"/>
    </source>
</evidence>
<evidence type="ECO:0000259" key="8">
    <source>
        <dbReference type="Pfam" id="PF02687"/>
    </source>
</evidence>
<organism evidence="9 10">
    <name type="scientific">Sulfurimonas lithotrophica</name>
    <dbReference type="NCBI Taxonomy" id="2590022"/>
    <lineage>
        <taxon>Bacteria</taxon>
        <taxon>Pseudomonadati</taxon>
        <taxon>Campylobacterota</taxon>
        <taxon>Epsilonproteobacteria</taxon>
        <taxon>Campylobacterales</taxon>
        <taxon>Sulfurimonadaceae</taxon>
        <taxon>Sulfurimonas</taxon>
    </lineage>
</organism>
<feature type="domain" description="ABC3 transporter permease C-terminal" evidence="8">
    <location>
        <begin position="265"/>
        <end position="396"/>
    </location>
</feature>
<name>A0A5P8P268_9BACT</name>
<evidence type="ECO:0000256" key="5">
    <source>
        <dbReference type="ARBA" id="ARBA00022989"/>
    </source>
</evidence>